<dbReference type="CDD" id="cd05325">
    <property type="entry name" value="carb_red_sniffer_like_SDR_c"/>
    <property type="match status" value="1"/>
</dbReference>
<sequence>MKHVVITGSNRGIGLAFCRHYLAQGFRVSAACRHPDSASDLKALSGELSVFSLDLASESSIENFASQLVDQSVDLIVNNAGVYGGTPQGLDDLSSKEWLNTLNINAVAPIFLTRSILNHIDSSQSPKVAFLTSKMGSIADNTSGRSYIYRSSKAALNAAAKSLAIDLSSHNIPVVLLHPGWVRTDMGGPNGLIDTQESVAGMAQVIDHLDMRSTGAFFDYSGKEIPW</sequence>
<comment type="similarity">
    <text evidence="1">Belongs to the short-chain dehydrogenases/reductases (SDR) family.</text>
</comment>
<accession>A0AA51RSY6</accession>
<dbReference type="SUPFAM" id="SSF51735">
    <property type="entry name" value="NAD(P)-binding Rossmann-fold domains"/>
    <property type="match status" value="1"/>
</dbReference>
<keyword evidence="3" id="KW-1185">Reference proteome</keyword>
<dbReference type="InterPro" id="IPR052184">
    <property type="entry name" value="SDR_enzymes"/>
</dbReference>
<dbReference type="KEGG" id="plei:Q9312_17035"/>
<dbReference type="EMBL" id="CP133548">
    <property type="protein sequence ID" value="WMS86923.1"/>
    <property type="molecule type" value="Genomic_DNA"/>
</dbReference>
<dbReference type="Pfam" id="PF00106">
    <property type="entry name" value="adh_short"/>
    <property type="match status" value="1"/>
</dbReference>
<reference evidence="2 3" key="1">
    <citation type="submission" date="2023-08" db="EMBL/GenBank/DDBJ databases">
        <title>Pleionea litopenaei sp. nov., isolated from stomach of juvenile Litopenaeus vannamei.</title>
        <authorList>
            <person name="Rho A.M."/>
            <person name="Hwang C.Y."/>
        </authorList>
    </citation>
    <scope>NUCLEOTIDE SEQUENCE [LARGE SCALE GENOMIC DNA]</scope>
    <source>
        <strain evidence="2 3">HL-JVS1</strain>
    </source>
</reference>
<dbReference type="PRINTS" id="PR00080">
    <property type="entry name" value="SDRFAMILY"/>
</dbReference>
<name>A0AA51RSY6_9GAMM</name>
<dbReference type="RefSeq" id="WP_309202059.1">
    <property type="nucleotide sequence ID" value="NZ_CP133548.1"/>
</dbReference>
<proteinExistence type="inferred from homology"/>
<dbReference type="PRINTS" id="PR00081">
    <property type="entry name" value="GDHRDH"/>
</dbReference>
<dbReference type="Gene3D" id="3.40.50.720">
    <property type="entry name" value="NAD(P)-binding Rossmann-like Domain"/>
    <property type="match status" value="1"/>
</dbReference>
<dbReference type="AlphaFoldDB" id="A0AA51RSY6"/>
<dbReference type="GO" id="GO:0016616">
    <property type="term" value="F:oxidoreductase activity, acting on the CH-OH group of donors, NAD or NADP as acceptor"/>
    <property type="evidence" value="ECO:0007669"/>
    <property type="project" value="TreeGrafter"/>
</dbReference>
<evidence type="ECO:0000313" key="2">
    <source>
        <dbReference type="EMBL" id="WMS86923.1"/>
    </source>
</evidence>
<dbReference type="PANTHER" id="PTHR45458:SF1">
    <property type="entry name" value="SHORT CHAIN DEHYDROGENASE"/>
    <property type="match status" value="1"/>
</dbReference>
<dbReference type="Proteomes" id="UP001239782">
    <property type="component" value="Chromosome"/>
</dbReference>
<dbReference type="PANTHER" id="PTHR45458">
    <property type="entry name" value="SHORT-CHAIN DEHYDROGENASE/REDUCTASE SDR"/>
    <property type="match status" value="1"/>
</dbReference>
<evidence type="ECO:0000256" key="1">
    <source>
        <dbReference type="RuleBase" id="RU000363"/>
    </source>
</evidence>
<evidence type="ECO:0000313" key="3">
    <source>
        <dbReference type="Proteomes" id="UP001239782"/>
    </source>
</evidence>
<protein>
    <submittedName>
        <fullName evidence="2">SDR family oxidoreductase</fullName>
    </submittedName>
</protein>
<dbReference type="InterPro" id="IPR036291">
    <property type="entry name" value="NAD(P)-bd_dom_sf"/>
</dbReference>
<dbReference type="InterPro" id="IPR002347">
    <property type="entry name" value="SDR_fam"/>
</dbReference>
<organism evidence="2 3">
    <name type="scientific">Pleionea litopenaei</name>
    <dbReference type="NCBI Taxonomy" id="3070815"/>
    <lineage>
        <taxon>Bacteria</taxon>
        <taxon>Pseudomonadati</taxon>
        <taxon>Pseudomonadota</taxon>
        <taxon>Gammaproteobacteria</taxon>
        <taxon>Oceanospirillales</taxon>
        <taxon>Pleioneaceae</taxon>
        <taxon>Pleionea</taxon>
    </lineage>
</organism>
<gene>
    <name evidence="2" type="ORF">Q9312_17035</name>
</gene>